<feature type="region of interest" description="Disordered" evidence="17">
    <location>
        <begin position="193"/>
        <end position="212"/>
    </location>
</feature>
<keyword evidence="13" id="KW-0753">Steroid metabolism</keyword>
<feature type="domain" description="BZIP" evidence="18">
    <location>
        <begin position="773"/>
        <end position="836"/>
    </location>
</feature>
<dbReference type="Pfam" id="PF03131">
    <property type="entry name" value="bZIP_Maf"/>
    <property type="match status" value="1"/>
</dbReference>
<accession>A0AAV6RJX7</accession>
<evidence type="ECO:0000256" key="14">
    <source>
        <dbReference type="ARBA" id="ARBA00030985"/>
    </source>
</evidence>
<gene>
    <name evidence="19" type="ORF">JOB18_041339</name>
</gene>
<evidence type="ECO:0000256" key="13">
    <source>
        <dbReference type="ARBA" id="ARBA00023221"/>
    </source>
</evidence>
<evidence type="ECO:0000256" key="1">
    <source>
        <dbReference type="ARBA" id="ARBA00004123"/>
    </source>
</evidence>
<evidence type="ECO:0000256" key="11">
    <source>
        <dbReference type="ARBA" id="ARBA00023163"/>
    </source>
</evidence>
<comment type="caution">
    <text evidence="19">The sequence shown here is derived from an EMBL/GenBank/DDBJ whole genome shotgun (WGS) entry which is preliminary data.</text>
</comment>
<keyword evidence="6" id="KW-0153">Cholesterol metabolism</keyword>
<evidence type="ECO:0000256" key="6">
    <source>
        <dbReference type="ARBA" id="ARBA00022548"/>
    </source>
</evidence>
<dbReference type="PROSITE" id="PS00036">
    <property type="entry name" value="BZIP_BASIC"/>
    <property type="match status" value="1"/>
</dbReference>
<evidence type="ECO:0000256" key="10">
    <source>
        <dbReference type="ARBA" id="ARBA00023125"/>
    </source>
</evidence>
<evidence type="ECO:0000256" key="4">
    <source>
        <dbReference type="ARBA" id="ARBA00020485"/>
    </source>
</evidence>
<dbReference type="AlphaFoldDB" id="A0AAV6RJX7"/>
<evidence type="ECO:0000259" key="18">
    <source>
        <dbReference type="PROSITE" id="PS50217"/>
    </source>
</evidence>
<organism evidence="19 20">
    <name type="scientific">Solea senegalensis</name>
    <name type="common">Senegalese sole</name>
    <dbReference type="NCBI Taxonomy" id="28829"/>
    <lineage>
        <taxon>Eukaryota</taxon>
        <taxon>Metazoa</taxon>
        <taxon>Chordata</taxon>
        <taxon>Craniata</taxon>
        <taxon>Vertebrata</taxon>
        <taxon>Euteleostomi</taxon>
        <taxon>Actinopterygii</taxon>
        <taxon>Neopterygii</taxon>
        <taxon>Teleostei</taxon>
        <taxon>Neoteleostei</taxon>
        <taxon>Acanthomorphata</taxon>
        <taxon>Carangaria</taxon>
        <taxon>Pleuronectiformes</taxon>
        <taxon>Pleuronectoidei</taxon>
        <taxon>Soleidae</taxon>
        <taxon>Solea</taxon>
    </lineage>
</organism>
<evidence type="ECO:0000313" key="20">
    <source>
        <dbReference type="Proteomes" id="UP000693946"/>
    </source>
</evidence>
<keyword evidence="8" id="KW-0443">Lipid metabolism</keyword>
<feature type="compositionally biased region" description="Basic and acidic residues" evidence="17">
    <location>
        <begin position="526"/>
        <end position="535"/>
    </location>
</feature>
<dbReference type="GO" id="GO:0008203">
    <property type="term" value="P:cholesterol metabolic process"/>
    <property type="evidence" value="ECO:0007669"/>
    <property type="project" value="UniProtKB-KW"/>
</dbReference>
<feature type="compositionally biased region" description="Polar residues" evidence="17">
    <location>
        <begin position="562"/>
        <end position="573"/>
    </location>
</feature>
<keyword evidence="20" id="KW-1185">Reference proteome</keyword>
<name>A0AAV6RJX7_SOLSE</name>
<keyword evidence="12" id="KW-1207">Sterol metabolism</keyword>
<comment type="similarity">
    <text evidence="3">Belongs to the bZIP family. CNC subfamily.</text>
</comment>
<feature type="region of interest" description="Disordered" evidence="17">
    <location>
        <begin position="153"/>
        <end position="188"/>
    </location>
</feature>
<evidence type="ECO:0000256" key="16">
    <source>
        <dbReference type="SAM" id="Coils"/>
    </source>
</evidence>
<feature type="region of interest" description="Disordered" evidence="17">
    <location>
        <begin position="875"/>
        <end position="895"/>
    </location>
</feature>
<dbReference type="PANTHER" id="PTHR24411">
    <property type="entry name" value="NUCLEAR FACTOR ERYTHROID 2-RELATED FACTOR"/>
    <property type="match status" value="1"/>
</dbReference>
<dbReference type="InterPro" id="IPR004827">
    <property type="entry name" value="bZIP"/>
</dbReference>
<evidence type="ECO:0000256" key="12">
    <source>
        <dbReference type="ARBA" id="ARBA00023166"/>
    </source>
</evidence>
<dbReference type="GO" id="GO:0005634">
    <property type="term" value="C:nucleus"/>
    <property type="evidence" value="ECO:0007669"/>
    <property type="project" value="UniProtKB-SubCell"/>
</dbReference>
<dbReference type="PROSITE" id="PS50217">
    <property type="entry name" value="BZIP"/>
    <property type="match status" value="1"/>
</dbReference>
<dbReference type="GO" id="GO:0005789">
    <property type="term" value="C:endoplasmic reticulum membrane"/>
    <property type="evidence" value="ECO:0007669"/>
    <property type="project" value="UniProtKB-SubCell"/>
</dbReference>
<dbReference type="GO" id="GO:0000978">
    <property type="term" value="F:RNA polymerase II cis-regulatory region sequence-specific DNA binding"/>
    <property type="evidence" value="ECO:0007669"/>
    <property type="project" value="InterPro"/>
</dbReference>
<keyword evidence="10" id="KW-0238">DNA-binding</keyword>
<feature type="compositionally biased region" description="Basic and acidic residues" evidence="17">
    <location>
        <begin position="723"/>
        <end position="734"/>
    </location>
</feature>
<dbReference type="InterPro" id="IPR004826">
    <property type="entry name" value="bZIP_Maf"/>
</dbReference>
<keyword evidence="16" id="KW-0175">Coiled coil</keyword>
<evidence type="ECO:0000313" key="19">
    <source>
        <dbReference type="EMBL" id="KAG7505852.1"/>
    </source>
</evidence>
<dbReference type="EMBL" id="JAGKHQ010000011">
    <property type="protein sequence ID" value="KAG7505852.1"/>
    <property type="molecule type" value="Genomic_DNA"/>
</dbReference>
<evidence type="ECO:0000256" key="8">
    <source>
        <dbReference type="ARBA" id="ARBA00023098"/>
    </source>
</evidence>
<reference evidence="19 20" key="1">
    <citation type="journal article" date="2021" name="Sci. Rep.">
        <title>Chromosome anchoring in Senegalese sole (Solea senegalensis) reveals sex-associated markers and genome rearrangements in flatfish.</title>
        <authorList>
            <person name="Guerrero-Cozar I."/>
            <person name="Gomez-Garrido J."/>
            <person name="Berbel C."/>
            <person name="Martinez-Blanch J.F."/>
            <person name="Alioto T."/>
            <person name="Claros M.G."/>
            <person name="Gagnaire P.A."/>
            <person name="Manchado M."/>
        </authorList>
    </citation>
    <scope>NUCLEOTIDE SEQUENCE [LARGE SCALE GENOMIC DNA]</scope>
    <source>
        <strain evidence="19">Sse05_10M</strain>
    </source>
</reference>
<keyword evidence="5" id="KW-0678">Repressor</keyword>
<sequence>MLYLKKYFTEGLIQVAILLSLCGVRVDVGLEPYLPPAWHDMILGPTSALTQTHFHNLRNRLEDGQGLHTKNVDLDGFFTTRRLLGWVRSLDRLQVPRSELETWLVQREPDPLPMGCQDQPSLLERVPTGMERDRGDVTVEPTSGHAALLEEVEEGDKEEENHHVLTHSGDVDEREEEEGDEEEDMSRMHRHCRGRTTGTSHAHFTESTQNELEETSVSLQECLRLLEETFPFTEEQQLGDGESRRGESRPQEREPLLSPVLTTENPSLDMELRWQDLFAIMEPGNTDVDMTSSFDQTMDSNPSGTQGIQSEALNQNCNNLVNGLTGAGQEVQFMESSMQQGFLWSPRQPEREPPLLPLTPSAELDDYNSTLSSMDVLNTVHHPPDHLDVLGEEPSKEFCSGNSGSLNANLLTQDVDNVGGDLFPEGGLANLDVNFQLRSLTPSSPVSSLEGSDMNQNLLMAPPSVFLVGEEDVVDEDYLPDQLSDLLEDAAILDEMRLMDLALEEGFSPEMAVRLEEEGYFGCEVGGRDDDHSVPTREAVTEDQSQTERQPQDADNEADSDSGLSLNFSYSPTSPCASEASYCSSSSSSSSSSTSASSYMSGVESPFCEVKDEDAEEGLSDLNMELDINIKQEPEDEEEMGAVGGVYPEDFKKLFPVNYDNHKLLNDMHWMEHIEHDHTYNQPQSTISSPPLDNIPSKHTKSSPRHHNRRPVHFSTSSSSSRHMSEARIRSRDERRARALKVPFSNDLIVNLPVEEFNDLLTNCHLNEQQLALVRDIRRRGKNKIAAQNCRKRKLDVLLGLEDNVSGLRRHRMRLLREKQEALRNLQEMKRRLGNLYQDVFSRLRDEEGRPLDSTEYFLNFEHDGSVMVASHQQETWMPLRGEKTSKKQRNNKKK</sequence>
<feature type="compositionally biased region" description="Basic and acidic residues" evidence="17">
    <location>
        <begin position="241"/>
        <end position="255"/>
    </location>
</feature>
<feature type="region of interest" description="Disordered" evidence="17">
    <location>
        <begin position="524"/>
        <end position="600"/>
    </location>
</feature>
<evidence type="ECO:0000256" key="17">
    <source>
        <dbReference type="SAM" id="MobiDB-lite"/>
    </source>
</evidence>
<dbReference type="InterPro" id="IPR047167">
    <property type="entry name" value="NFE2-like"/>
</dbReference>
<dbReference type="GO" id="GO:0008289">
    <property type="term" value="F:lipid binding"/>
    <property type="evidence" value="ECO:0007669"/>
    <property type="project" value="UniProtKB-KW"/>
</dbReference>
<feature type="region of interest" description="Disordered" evidence="17">
    <location>
        <begin position="230"/>
        <end position="256"/>
    </location>
</feature>
<feature type="compositionally biased region" description="Low complexity" evidence="17">
    <location>
        <begin position="574"/>
        <end position="600"/>
    </location>
</feature>
<protein>
    <recommendedName>
        <fullName evidence="4">Endoplasmic reticulum membrane sensor NFE2L1</fullName>
    </recommendedName>
    <alternativeName>
        <fullName evidence="15">Nuclear factor erythroid 2-related factor 1</fullName>
    </alternativeName>
    <alternativeName>
        <fullName evidence="14">Nuclear factor, erythroid derived 2, like 1</fullName>
    </alternativeName>
</protein>
<evidence type="ECO:0000256" key="2">
    <source>
        <dbReference type="ARBA" id="ARBA00004643"/>
    </source>
</evidence>
<evidence type="ECO:0000256" key="9">
    <source>
        <dbReference type="ARBA" id="ARBA00023121"/>
    </source>
</evidence>
<dbReference type="FunFam" id="1.10.880.10:FF:000004">
    <property type="entry name" value="Nuclear factor, erythroid 2"/>
    <property type="match status" value="1"/>
</dbReference>
<keyword evidence="7" id="KW-0805">Transcription regulation</keyword>
<dbReference type="PANTHER" id="PTHR24411:SF31">
    <property type="entry name" value="ENDOPLASMIC RETICULUM MEMBRANE SENSOR NFE2L1"/>
    <property type="match status" value="1"/>
</dbReference>
<comment type="subcellular location">
    <subcellularLocation>
        <location evidence="2">Endoplasmic reticulum membrane</location>
        <topology evidence="2">Single-pass type III membrane protein</topology>
    </subcellularLocation>
    <subcellularLocation>
        <location evidence="1">Nucleus</location>
    </subcellularLocation>
</comment>
<evidence type="ECO:0000256" key="3">
    <source>
        <dbReference type="ARBA" id="ARBA00008157"/>
    </source>
</evidence>
<feature type="region of interest" description="Disordered" evidence="17">
    <location>
        <begin position="679"/>
        <end position="734"/>
    </location>
</feature>
<dbReference type="SMART" id="SM00338">
    <property type="entry name" value="BRLZ"/>
    <property type="match status" value="1"/>
</dbReference>
<feature type="compositionally biased region" description="Acidic residues" evidence="17">
    <location>
        <begin position="172"/>
        <end position="184"/>
    </location>
</feature>
<feature type="coiled-coil region" evidence="16">
    <location>
        <begin position="812"/>
        <end position="839"/>
    </location>
</feature>
<evidence type="ECO:0000256" key="7">
    <source>
        <dbReference type="ARBA" id="ARBA00023015"/>
    </source>
</evidence>
<feature type="compositionally biased region" description="Polar residues" evidence="17">
    <location>
        <begin position="196"/>
        <end position="212"/>
    </location>
</feature>
<evidence type="ECO:0000256" key="15">
    <source>
        <dbReference type="ARBA" id="ARBA00031659"/>
    </source>
</evidence>
<evidence type="ECO:0000256" key="5">
    <source>
        <dbReference type="ARBA" id="ARBA00022491"/>
    </source>
</evidence>
<feature type="compositionally biased region" description="Polar residues" evidence="17">
    <location>
        <begin position="680"/>
        <end position="691"/>
    </location>
</feature>
<feature type="compositionally biased region" description="Basic residues" evidence="17">
    <location>
        <begin position="698"/>
        <end position="712"/>
    </location>
</feature>
<dbReference type="Proteomes" id="UP000693946">
    <property type="component" value="Linkage Group LG19"/>
</dbReference>
<keyword evidence="11" id="KW-0804">Transcription</keyword>
<keyword evidence="9" id="KW-0446">Lipid-binding</keyword>
<dbReference type="GO" id="GO:0000981">
    <property type="term" value="F:DNA-binding transcription factor activity, RNA polymerase II-specific"/>
    <property type="evidence" value="ECO:0007669"/>
    <property type="project" value="TreeGrafter"/>
</dbReference>
<proteinExistence type="inferred from homology"/>